<accession>A0A8J2JNY8</accession>
<feature type="transmembrane region" description="Helical" evidence="1">
    <location>
        <begin position="58"/>
        <end position="76"/>
    </location>
</feature>
<feature type="transmembrane region" description="Helical" evidence="1">
    <location>
        <begin position="150"/>
        <end position="172"/>
    </location>
</feature>
<keyword evidence="1" id="KW-0812">Transmembrane</keyword>
<feature type="transmembrane region" description="Helical" evidence="1">
    <location>
        <begin position="299"/>
        <end position="318"/>
    </location>
</feature>
<keyword evidence="1" id="KW-1133">Transmembrane helix</keyword>
<feature type="transmembrane region" description="Helical" evidence="1">
    <location>
        <begin position="96"/>
        <end position="115"/>
    </location>
</feature>
<keyword evidence="3" id="KW-1185">Reference proteome</keyword>
<dbReference type="Proteomes" id="UP000708208">
    <property type="component" value="Unassembled WGS sequence"/>
</dbReference>
<sequence length="394" mass="45656">MLTRKENRFNINIIRTLAYLNFLPLKIRVDKPLPVNPGQNPSPELVVISMQTGKWRVFTWKFFFGILIFQGVYLNFRLFQSILNKDLFHVEHFPIHYIWTACNLVGQLWIFDAFIKWPHYTIEILRQILTKIAVQVPKERRWVQLNRQELLAKYVHVMFACTAALMTAVLVWDQSRLHMFYSAVPIRFQTPLTFSICLVFEIIPILTEISCASLIFYMHILFFEGINNELKAMIVATQSFKNKQLATSQVRRLRLLQIIIQFFNQANSYVIFTCKLNCLAAPVIAGYMAVRYFSNNPMTGIFCIVLAVDSLACFGLIYEKAFMIPANMVRLKEQVSVAIFDRRDIGSSISLIKTLRSIPRLGIRVGSFHTMERLSTLLFIEFVTSKLANTLVVS</sequence>
<organism evidence="2 3">
    <name type="scientific">Allacma fusca</name>
    <dbReference type="NCBI Taxonomy" id="39272"/>
    <lineage>
        <taxon>Eukaryota</taxon>
        <taxon>Metazoa</taxon>
        <taxon>Ecdysozoa</taxon>
        <taxon>Arthropoda</taxon>
        <taxon>Hexapoda</taxon>
        <taxon>Collembola</taxon>
        <taxon>Symphypleona</taxon>
        <taxon>Sminthuridae</taxon>
        <taxon>Allacma</taxon>
    </lineage>
</organism>
<name>A0A8J2JNY8_9HEXA</name>
<evidence type="ECO:0000313" key="3">
    <source>
        <dbReference type="Proteomes" id="UP000708208"/>
    </source>
</evidence>
<evidence type="ECO:0000313" key="2">
    <source>
        <dbReference type="EMBL" id="CAG7667506.1"/>
    </source>
</evidence>
<reference evidence="2" key="1">
    <citation type="submission" date="2021-06" db="EMBL/GenBank/DDBJ databases">
        <authorList>
            <person name="Hodson N. C."/>
            <person name="Mongue J. A."/>
            <person name="Jaron S. K."/>
        </authorList>
    </citation>
    <scope>NUCLEOTIDE SEQUENCE</scope>
</reference>
<evidence type="ECO:0000256" key="1">
    <source>
        <dbReference type="SAM" id="Phobius"/>
    </source>
</evidence>
<dbReference type="AlphaFoldDB" id="A0A8J2JNY8"/>
<comment type="caution">
    <text evidence="2">The sequence shown here is derived from an EMBL/GenBank/DDBJ whole genome shotgun (WGS) entry which is preliminary data.</text>
</comment>
<keyword evidence="1" id="KW-0472">Membrane</keyword>
<feature type="transmembrane region" description="Helical" evidence="1">
    <location>
        <begin position="192"/>
        <end position="223"/>
    </location>
</feature>
<dbReference type="EMBL" id="CAJVCH010010548">
    <property type="protein sequence ID" value="CAG7667506.1"/>
    <property type="molecule type" value="Genomic_DNA"/>
</dbReference>
<proteinExistence type="predicted"/>
<gene>
    <name evidence="2" type="ORF">AFUS01_LOCUS1851</name>
</gene>
<feature type="transmembrane region" description="Helical" evidence="1">
    <location>
        <begin position="269"/>
        <end position="293"/>
    </location>
</feature>
<protein>
    <submittedName>
        <fullName evidence="2">Uncharacterized protein</fullName>
    </submittedName>
</protein>